<name>A0A5C3KIN6_COPMA</name>
<feature type="compositionally biased region" description="Polar residues" evidence="1">
    <location>
        <begin position="409"/>
        <end position="430"/>
    </location>
</feature>
<keyword evidence="3" id="KW-1185">Reference proteome</keyword>
<protein>
    <submittedName>
        <fullName evidence="2">Uncharacterized protein</fullName>
    </submittedName>
</protein>
<organism evidence="2 3">
    <name type="scientific">Coprinopsis marcescibilis</name>
    <name type="common">Agaric fungus</name>
    <name type="synonym">Psathyrella marcescibilis</name>
    <dbReference type="NCBI Taxonomy" id="230819"/>
    <lineage>
        <taxon>Eukaryota</taxon>
        <taxon>Fungi</taxon>
        <taxon>Dikarya</taxon>
        <taxon>Basidiomycota</taxon>
        <taxon>Agaricomycotina</taxon>
        <taxon>Agaricomycetes</taxon>
        <taxon>Agaricomycetidae</taxon>
        <taxon>Agaricales</taxon>
        <taxon>Agaricineae</taxon>
        <taxon>Psathyrellaceae</taxon>
        <taxon>Coprinopsis</taxon>
    </lineage>
</organism>
<dbReference type="EMBL" id="ML210316">
    <property type="protein sequence ID" value="TFK20010.1"/>
    <property type="molecule type" value="Genomic_DNA"/>
</dbReference>
<feature type="region of interest" description="Disordered" evidence="1">
    <location>
        <begin position="249"/>
        <end position="292"/>
    </location>
</feature>
<feature type="region of interest" description="Disordered" evidence="1">
    <location>
        <begin position="622"/>
        <end position="659"/>
    </location>
</feature>
<dbReference type="Proteomes" id="UP000307440">
    <property type="component" value="Unassembled WGS sequence"/>
</dbReference>
<feature type="compositionally biased region" description="Low complexity" evidence="1">
    <location>
        <begin position="635"/>
        <end position="647"/>
    </location>
</feature>
<feature type="compositionally biased region" description="Polar residues" evidence="1">
    <location>
        <begin position="1"/>
        <end position="10"/>
    </location>
</feature>
<evidence type="ECO:0000313" key="3">
    <source>
        <dbReference type="Proteomes" id="UP000307440"/>
    </source>
</evidence>
<gene>
    <name evidence="2" type="ORF">FA15DRAFT_151186</name>
</gene>
<proteinExistence type="predicted"/>
<dbReference type="AlphaFoldDB" id="A0A5C3KIN6"/>
<accession>A0A5C3KIN6</accession>
<feature type="compositionally biased region" description="Basic residues" evidence="1">
    <location>
        <begin position="88"/>
        <end position="114"/>
    </location>
</feature>
<sequence length="694" mass="74405">MDRSSDSSPGTRKRQEQSLGSKARPTKRRRRTEGRNDKELSISQRQSPVMNQQRCMKRKATTRIEDSDSDLPDLATALTQKSTTKIIKTPHRTPKAAPRSNKKQKGNSGKRSRNTVKLGTFEISDDDEPTAGPSCNVPGKSAPKTAVVTQFAEIIDLCSDPEPLTTGPARTLIRTRTEGSTILILTSDDEAPSPPKPQPFRPRKQTALPSVSQIFTPTPEPELMPEYVDGVQPDVESTMIHNQDFIIEPSRHSSPSHSDPGLDVGNTESIQQRDSITGPRHHPSRTDPGLGNLQPLYDQALAEVERDPNTPPVPRITYCKNPESIPLLSDIFFSRSIPNGAERFALLISKGKVGPSSLSQNAVCGFESLPGGHRMVHGMAHVEATIDAPSSHAPLSSDDATTAAERQKPTNTVEGSSKHSPNPIDSSLETPQAPARPRETPCQSSSPGSETASDDDRVHSPSFHPRHISLSPQRNGKKVAKASSLLKPLVTGSNLSPTRENHATSISLGLDVIEAVTVTTTSTAALVDDTTMQHQSTSLSSATTLAPDSVDQAEQLERDASASQILAVADKHYCTQLIIPEPKSATVGSIDGGIPPSSPMSEYQVIPSDDDMQVESLLLSCESVSPSPKAGPVTKSPYSSKSSDDSPGPATPTSSSQPLFDFKTCFGISSSPLPTKSGTDDVFDITCLELAYPV</sequence>
<feature type="compositionally biased region" description="Polar residues" evidence="1">
    <location>
        <begin position="41"/>
        <end position="54"/>
    </location>
</feature>
<feature type="compositionally biased region" description="Polar residues" evidence="1">
    <location>
        <begin position="266"/>
        <end position="275"/>
    </location>
</feature>
<feature type="region of interest" description="Disordered" evidence="1">
    <location>
        <begin position="1"/>
        <end position="138"/>
    </location>
</feature>
<feature type="compositionally biased region" description="Polar residues" evidence="1">
    <location>
        <begin position="77"/>
        <end position="86"/>
    </location>
</feature>
<reference evidence="2 3" key="1">
    <citation type="journal article" date="2019" name="Nat. Ecol. Evol.">
        <title>Megaphylogeny resolves global patterns of mushroom evolution.</title>
        <authorList>
            <person name="Varga T."/>
            <person name="Krizsan K."/>
            <person name="Foldi C."/>
            <person name="Dima B."/>
            <person name="Sanchez-Garcia M."/>
            <person name="Sanchez-Ramirez S."/>
            <person name="Szollosi G.J."/>
            <person name="Szarkandi J.G."/>
            <person name="Papp V."/>
            <person name="Albert L."/>
            <person name="Andreopoulos W."/>
            <person name="Angelini C."/>
            <person name="Antonin V."/>
            <person name="Barry K.W."/>
            <person name="Bougher N.L."/>
            <person name="Buchanan P."/>
            <person name="Buyck B."/>
            <person name="Bense V."/>
            <person name="Catcheside P."/>
            <person name="Chovatia M."/>
            <person name="Cooper J."/>
            <person name="Damon W."/>
            <person name="Desjardin D."/>
            <person name="Finy P."/>
            <person name="Geml J."/>
            <person name="Haridas S."/>
            <person name="Hughes K."/>
            <person name="Justo A."/>
            <person name="Karasinski D."/>
            <person name="Kautmanova I."/>
            <person name="Kiss B."/>
            <person name="Kocsube S."/>
            <person name="Kotiranta H."/>
            <person name="LaButti K.M."/>
            <person name="Lechner B.E."/>
            <person name="Liimatainen K."/>
            <person name="Lipzen A."/>
            <person name="Lukacs Z."/>
            <person name="Mihaltcheva S."/>
            <person name="Morgado L.N."/>
            <person name="Niskanen T."/>
            <person name="Noordeloos M.E."/>
            <person name="Ohm R.A."/>
            <person name="Ortiz-Santana B."/>
            <person name="Ovrebo C."/>
            <person name="Racz N."/>
            <person name="Riley R."/>
            <person name="Savchenko A."/>
            <person name="Shiryaev A."/>
            <person name="Soop K."/>
            <person name="Spirin V."/>
            <person name="Szebenyi C."/>
            <person name="Tomsovsky M."/>
            <person name="Tulloss R.E."/>
            <person name="Uehling J."/>
            <person name="Grigoriev I.V."/>
            <person name="Vagvolgyi C."/>
            <person name="Papp T."/>
            <person name="Martin F.M."/>
            <person name="Miettinen O."/>
            <person name="Hibbett D.S."/>
            <person name="Nagy L.G."/>
        </authorList>
    </citation>
    <scope>NUCLEOTIDE SEQUENCE [LARGE SCALE GENOMIC DNA]</scope>
    <source>
        <strain evidence="2 3">CBS 121175</strain>
    </source>
</reference>
<feature type="region of interest" description="Disordered" evidence="1">
    <location>
        <begin position="389"/>
        <end position="481"/>
    </location>
</feature>
<evidence type="ECO:0000313" key="2">
    <source>
        <dbReference type="EMBL" id="TFK20010.1"/>
    </source>
</evidence>
<feature type="region of interest" description="Disordered" evidence="1">
    <location>
        <begin position="187"/>
        <end position="207"/>
    </location>
</feature>
<feature type="compositionally biased region" description="Polar residues" evidence="1">
    <location>
        <begin position="441"/>
        <end position="451"/>
    </location>
</feature>
<evidence type="ECO:0000256" key="1">
    <source>
        <dbReference type="SAM" id="MobiDB-lite"/>
    </source>
</evidence>